<dbReference type="InterPro" id="IPR008978">
    <property type="entry name" value="HSP20-like_chaperone"/>
</dbReference>
<organism evidence="16 17">
    <name type="scientific">Miscanthus lutarioriparius</name>
    <dbReference type="NCBI Taxonomy" id="422564"/>
    <lineage>
        <taxon>Eukaryota</taxon>
        <taxon>Viridiplantae</taxon>
        <taxon>Streptophyta</taxon>
        <taxon>Embryophyta</taxon>
        <taxon>Tracheophyta</taxon>
        <taxon>Spermatophyta</taxon>
        <taxon>Magnoliopsida</taxon>
        <taxon>Liliopsida</taxon>
        <taxon>Poales</taxon>
        <taxon>Poaceae</taxon>
        <taxon>PACMAD clade</taxon>
        <taxon>Panicoideae</taxon>
        <taxon>Andropogonodae</taxon>
        <taxon>Andropogoneae</taxon>
        <taxon>Saccharinae</taxon>
        <taxon>Miscanthus</taxon>
    </lineage>
</organism>
<evidence type="ECO:0000256" key="2">
    <source>
        <dbReference type="ARBA" id="ARBA00004569"/>
    </source>
</evidence>
<dbReference type="GO" id="GO:0005782">
    <property type="term" value="C:peroxisomal matrix"/>
    <property type="evidence" value="ECO:0007669"/>
    <property type="project" value="UniProtKB-SubCell"/>
</dbReference>
<keyword evidence="9" id="KW-1015">Disulfide bond</keyword>
<keyword evidence="6" id="KW-0811">Translocation</keyword>
<accession>A0A811R071</accession>
<dbReference type="InterPro" id="IPR039289">
    <property type="entry name" value="CHCHD4"/>
</dbReference>
<evidence type="ECO:0000259" key="15">
    <source>
        <dbReference type="PROSITE" id="PS01031"/>
    </source>
</evidence>
<dbReference type="GO" id="GO:0005758">
    <property type="term" value="C:mitochondrial intermembrane space"/>
    <property type="evidence" value="ECO:0007669"/>
    <property type="project" value="UniProtKB-SubCell"/>
</dbReference>
<comment type="caution">
    <text evidence="16">The sequence shown here is derived from an EMBL/GenBank/DDBJ whole genome shotgun (WGS) entry which is preliminary data.</text>
</comment>
<dbReference type="Gene3D" id="1.10.287.2900">
    <property type="match status" value="1"/>
</dbReference>
<dbReference type="GO" id="GO:0045041">
    <property type="term" value="P:protein import into mitochondrial intermembrane space"/>
    <property type="evidence" value="ECO:0007669"/>
    <property type="project" value="InterPro"/>
</dbReference>
<keyword evidence="7" id="KW-0496">Mitochondrion</keyword>
<dbReference type="SUPFAM" id="SSF49764">
    <property type="entry name" value="HSP20-like chaperones"/>
    <property type="match status" value="1"/>
</dbReference>
<proteinExistence type="inferred from homology"/>
<protein>
    <recommendedName>
        <fullName evidence="11">Mitochondrial intermembrane space import and assembly protein 40 homolog</fullName>
    </recommendedName>
</protein>
<evidence type="ECO:0000256" key="4">
    <source>
        <dbReference type="ARBA" id="ARBA00022927"/>
    </source>
</evidence>
<evidence type="ECO:0000313" key="17">
    <source>
        <dbReference type="Proteomes" id="UP000604825"/>
    </source>
</evidence>
<dbReference type="FunFam" id="1.10.287.2900:FF:000003">
    <property type="entry name" value="mitochondrial intermembrane space import and assembly protein 40"/>
    <property type="match status" value="1"/>
</dbReference>
<comment type="similarity">
    <text evidence="12 13">Belongs to the small heat shock protein (HSP20) family.</text>
</comment>
<reference evidence="16" key="1">
    <citation type="submission" date="2020-10" db="EMBL/GenBank/DDBJ databases">
        <authorList>
            <person name="Han B."/>
            <person name="Lu T."/>
            <person name="Zhao Q."/>
            <person name="Huang X."/>
            <person name="Zhao Y."/>
        </authorList>
    </citation>
    <scope>NUCLEOTIDE SEQUENCE</scope>
</reference>
<evidence type="ECO:0000256" key="10">
    <source>
        <dbReference type="ARBA" id="ARBA00023284"/>
    </source>
</evidence>
<evidence type="ECO:0000256" key="9">
    <source>
        <dbReference type="ARBA" id="ARBA00023157"/>
    </source>
</evidence>
<dbReference type="GO" id="GO:0015035">
    <property type="term" value="F:protein-disulfide reductase activity"/>
    <property type="evidence" value="ECO:0007669"/>
    <property type="project" value="InterPro"/>
</dbReference>
<sequence length="290" mass="31768">MGQVESQATPPAEDPSPPAVEPSPPSPAPPPSSLEALAAEAMSFDEDDTEESIDVKVQKALDCPCVADLKNGPCGGQFVDAFSCFLRSTEEEKGSDCVKPFIALQDCIKANPEAFSKEILEEEENDEEAEKSNLKVRAPSWSRESKPKIRQTQFLPRVKLYDIIIELHKECAAMWAYHSSICQMHRGTEPIGGKEISIIDLVIKEHFYQNKASDCAGSDEKQDAAACGGYEEGDEEEAWPAACFGQYRTQVELPENVDMDKIGAEVRDGVLYLTIPKLTAGGKVVNIQVQ</sequence>
<evidence type="ECO:0000256" key="6">
    <source>
        <dbReference type="ARBA" id="ARBA00023010"/>
    </source>
</evidence>
<evidence type="ECO:0000256" key="14">
    <source>
        <dbReference type="SAM" id="MobiDB-lite"/>
    </source>
</evidence>
<dbReference type="Gene3D" id="2.60.40.790">
    <property type="match status" value="1"/>
</dbReference>
<keyword evidence="5" id="KW-0560">Oxidoreductase</keyword>
<evidence type="ECO:0000256" key="13">
    <source>
        <dbReference type="RuleBase" id="RU003616"/>
    </source>
</evidence>
<evidence type="ECO:0000256" key="12">
    <source>
        <dbReference type="PROSITE-ProRule" id="PRU00285"/>
    </source>
</evidence>
<feature type="region of interest" description="Disordered" evidence="14">
    <location>
        <begin position="1"/>
        <end position="33"/>
    </location>
</feature>
<keyword evidence="17" id="KW-1185">Reference proteome</keyword>
<keyword evidence="10" id="KW-0676">Redox-active center</keyword>
<evidence type="ECO:0000256" key="1">
    <source>
        <dbReference type="ARBA" id="ARBA00004253"/>
    </source>
</evidence>
<keyword evidence="4" id="KW-0653">Protein transport</keyword>
<evidence type="ECO:0000256" key="7">
    <source>
        <dbReference type="ARBA" id="ARBA00023128"/>
    </source>
</evidence>
<keyword evidence="3" id="KW-0813">Transport</keyword>
<evidence type="ECO:0000256" key="11">
    <source>
        <dbReference type="ARBA" id="ARBA00067557"/>
    </source>
</evidence>
<name>A0A811R071_9POAL</name>
<evidence type="ECO:0000256" key="3">
    <source>
        <dbReference type="ARBA" id="ARBA00022448"/>
    </source>
</evidence>
<comment type="subcellular location">
    <subcellularLocation>
        <location evidence="2">Mitochondrion intermembrane space</location>
    </subcellularLocation>
    <subcellularLocation>
        <location evidence="1">Peroxisome matrix</location>
    </subcellularLocation>
</comment>
<evidence type="ECO:0000256" key="5">
    <source>
        <dbReference type="ARBA" id="ARBA00023002"/>
    </source>
</evidence>
<evidence type="ECO:0000256" key="8">
    <source>
        <dbReference type="ARBA" id="ARBA00023140"/>
    </source>
</evidence>
<dbReference type="OrthoDB" id="7481291at2759"/>
<dbReference type="PANTHER" id="PTHR21622">
    <property type="entry name" value="COILED-COIL-HELIX-COILED-COIL-HELIX DOMAIN CONTAINING 4"/>
    <property type="match status" value="1"/>
</dbReference>
<gene>
    <name evidence="16" type="ORF">NCGR_LOCUS46302</name>
</gene>
<dbReference type="Pfam" id="PF00011">
    <property type="entry name" value="HSP20"/>
    <property type="match status" value="1"/>
</dbReference>
<dbReference type="PROSITE" id="PS01031">
    <property type="entry name" value="SHSP"/>
    <property type="match status" value="1"/>
</dbReference>
<dbReference type="InterPro" id="IPR002068">
    <property type="entry name" value="A-crystallin/Hsp20_dom"/>
</dbReference>
<dbReference type="CDD" id="cd06464">
    <property type="entry name" value="ACD_sHsps-like"/>
    <property type="match status" value="1"/>
</dbReference>
<dbReference type="PANTHER" id="PTHR21622:SF0">
    <property type="entry name" value="COILED-COIL-HELIX-COILED-COIL-HELIX DOMAIN CONTAINING 4"/>
    <property type="match status" value="1"/>
</dbReference>
<dbReference type="Proteomes" id="UP000604825">
    <property type="component" value="Unassembled WGS sequence"/>
</dbReference>
<dbReference type="AlphaFoldDB" id="A0A811R071"/>
<keyword evidence="8" id="KW-0576">Peroxisome</keyword>
<dbReference type="EMBL" id="CAJGYO010000012">
    <property type="protein sequence ID" value="CAD6262979.1"/>
    <property type="molecule type" value="Genomic_DNA"/>
</dbReference>
<evidence type="ECO:0000313" key="16">
    <source>
        <dbReference type="EMBL" id="CAD6262979.1"/>
    </source>
</evidence>
<feature type="domain" description="SHSP" evidence="15">
    <location>
        <begin position="131"/>
        <end position="290"/>
    </location>
</feature>
<feature type="compositionally biased region" description="Pro residues" evidence="14">
    <location>
        <begin position="12"/>
        <end position="32"/>
    </location>
</feature>